<dbReference type="InterPro" id="IPR011990">
    <property type="entry name" value="TPR-like_helical_dom_sf"/>
</dbReference>
<dbReference type="AlphaFoldDB" id="A0A1R2B944"/>
<name>A0A1R2B944_9CILI</name>
<reference evidence="1 2" key="1">
    <citation type="submission" date="2016-11" db="EMBL/GenBank/DDBJ databases">
        <title>The macronuclear genome of Stentor coeruleus: a giant cell with tiny introns.</title>
        <authorList>
            <person name="Slabodnick M."/>
            <person name="Ruby J.G."/>
            <person name="Reiff S.B."/>
            <person name="Swart E.C."/>
            <person name="Gosai S."/>
            <person name="Prabakaran S."/>
            <person name="Witkowska E."/>
            <person name="Larue G.E."/>
            <person name="Fisher S."/>
            <person name="Freeman R.M."/>
            <person name="Gunawardena J."/>
            <person name="Chu W."/>
            <person name="Stover N.A."/>
            <person name="Gregory B.D."/>
            <person name="Nowacki M."/>
            <person name="Derisi J."/>
            <person name="Roy S.W."/>
            <person name="Marshall W.F."/>
            <person name="Sood P."/>
        </authorList>
    </citation>
    <scope>NUCLEOTIDE SEQUENCE [LARGE SCALE GENOMIC DNA]</scope>
    <source>
        <strain evidence="1">WM001</strain>
    </source>
</reference>
<proteinExistence type="predicted"/>
<organism evidence="1 2">
    <name type="scientific">Stentor coeruleus</name>
    <dbReference type="NCBI Taxonomy" id="5963"/>
    <lineage>
        <taxon>Eukaryota</taxon>
        <taxon>Sar</taxon>
        <taxon>Alveolata</taxon>
        <taxon>Ciliophora</taxon>
        <taxon>Postciliodesmatophora</taxon>
        <taxon>Heterotrichea</taxon>
        <taxon>Heterotrichida</taxon>
        <taxon>Stentoridae</taxon>
        <taxon>Stentor</taxon>
    </lineage>
</organism>
<dbReference type="Gene3D" id="1.25.40.10">
    <property type="entry name" value="Tetratricopeptide repeat domain"/>
    <property type="match status" value="1"/>
</dbReference>
<dbReference type="EMBL" id="MPUH01000831">
    <property type="protein sequence ID" value="OMJ73311.1"/>
    <property type="molecule type" value="Genomic_DNA"/>
</dbReference>
<dbReference type="Proteomes" id="UP000187209">
    <property type="component" value="Unassembled WGS sequence"/>
</dbReference>
<evidence type="ECO:0000313" key="1">
    <source>
        <dbReference type="EMBL" id="OMJ73311.1"/>
    </source>
</evidence>
<dbReference type="SUPFAM" id="SSF81901">
    <property type="entry name" value="HCP-like"/>
    <property type="match status" value="1"/>
</dbReference>
<keyword evidence="2" id="KW-1185">Reference proteome</keyword>
<protein>
    <submittedName>
        <fullName evidence="1">Uncharacterized protein</fullName>
    </submittedName>
</protein>
<sequence length="379" mass="43680">MAKSKKIYTIAQALDYVENKFSRAARMPLLIGYRSSDTSKSFKSLISLCNSMSIVFLQYDMHKEAFLMLQKAVHVDSELGKFGNSEDILWQGRLVTYNSLALLFHKLGRYKDSLKLLLQAENFLINLTESRIIPHVDIEISVNMLIFITLWKVKRYKEAHVYLERSAKIINYIVTGIKVSHISKVSSKNLYGIIVMALAAMKCVLENNPKSAIKMCKNAVKQLDGNNVLSRPLIFDLIQHIKDHGETLYNFPKVSQVDYRPGLFQIFDSTSSTDEFSNFRIQNTGDWLVTDKYEKVLFITTFVPLISPRTPWIDTLELERAQLRKYLSVSEENEEIIGKKAKTVMKRTAYRAEGTPKRWVSKSSEYNYTPNRKISYIIP</sequence>
<evidence type="ECO:0000313" key="2">
    <source>
        <dbReference type="Proteomes" id="UP000187209"/>
    </source>
</evidence>
<accession>A0A1R2B944</accession>
<gene>
    <name evidence="1" type="ORF">SteCoe_28026</name>
</gene>
<dbReference type="OrthoDB" id="10545696at2759"/>
<comment type="caution">
    <text evidence="1">The sequence shown here is derived from an EMBL/GenBank/DDBJ whole genome shotgun (WGS) entry which is preliminary data.</text>
</comment>